<evidence type="ECO:0000313" key="4">
    <source>
        <dbReference type="Proteomes" id="UP001337681"/>
    </source>
</evidence>
<reference evidence="3 4" key="1">
    <citation type="submission" date="2024-01" db="EMBL/GenBank/DDBJ databases">
        <title>Pedobacter sp. nov., isolated from oil-contaminated soil.</title>
        <authorList>
            <person name="Le N.T.T."/>
        </authorList>
    </citation>
    <scope>NUCLEOTIDE SEQUENCE [LARGE SCALE GENOMIC DNA]</scope>
    <source>
        <strain evidence="3 4">VNH31</strain>
    </source>
</reference>
<dbReference type="RefSeq" id="WP_330146198.1">
    <property type="nucleotide sequence ID" value="NZ_JAZDQU010000002.1"/>
</dbReference>
<organism evidence="3 4">
    <name type="scientific">Pedobacter flavus</name>
    <dbReference type="NCBI Taxonomy" id="3113906"/>
    <lineage>
        <taxon>Bacteria</taxon>
        <taxon>Pseudomonadati</taxon>
        <taxon>Bacteroidota</taxon>
        <taxon>Sphingobacteriia</taxon>
        <taxon>Sphingobacteriales</taxon>
        <taxon>Sphingobacteriaceae</taxon>
        <taxon>Pedobacter</taxon>
    </lineage>
</organism>
<feature type="compositionally biased region" description="Low complexity" evidence="1">
    <location>
        <begin position="225"/>
        <end position="240"/>
    </location>
</feature>
<feature type="compositionally biased region" description="Polar residues" evidence="1">
    <location>
        <begin position="206"/>
        <end position="224"/>
    </location>
</feature>
<dbReference type="PROSITE" id="PS51257">
    <property type="entry name" value="PROKAR_LIPOPROTEIN"/>
    <property type="match status" value="1"/>
</dbReference>
<name>A0ABU7H1U5_9SPHI</name>
<feature type="compositionally biased region" description="Low complexity" evidence="1">
    <location>
        <begin position="266"/>
        <end position="312"/>
    </location>
</feature>
<feature type="compositionally biased region" description="Polar residues" evidence="1">
    <location>
        <begin position="256"/>
        <end position="265"/>
    </location>
</feature>
<feature type="chain" id="PRO_5047377380" description="Prolyl-tRNA synthetase" evidence="2">
    <location>
        <begin position="28"/>
        <end position="312"/>
    </location>
</feature>
<dbReference type="EMBL" id="JAZDQU010000002">
    <property type="protein sequence ID" value="MEE1885298.1"/>
    <property type="molecule type" value="Genomic_DNA"/>
</dbReference>
<dbReference type="Proteomes" id="UP001337681">
    <property type="component" value="Unassembled WGS sequence"/>
</dbReference>
<evidence type="ECO:0008006" key="5">
    <source>
        <dbReference type="Google" id="ProtNLM"/>
    </source>
</evidence>
<protein>
    <recommendedName>
        <fullName evidence="5">Prolyl-tRNA synthetase</fullName>
    </recommendedName>
</protein>
<comment type="caution">
    <text evidence="3">The sequence shown here is derived from an EMBL/GenBank/DDBJ whole genome shotgun (WGS) entry which is preliminary data.</text>
</comment>
<sequence>MKSKLFIYTAFLMTILVVSSCSLPRTAQHGAYDDDVYITRVETPVYEDTFSSNSESVASAYPDNQQDNYDNNYYDDPYYGLDYSTRLNNFYGTGLYRPYYNSDYYFGYYSNRFMPWYTYSPSLYMGIRWGNSWYNYDPWYSDFYYGYRYNPYFGLGYPYYIGGGYYGGGYYGGGYYGGIRYPIGSPAVNPNYGPRPNRGNDYINRNPMSGTNDGRPNRDVQTQGRPTNTNQTRPNTSTPQRGATANTNAPARPSRETTTQSRPSGQSSAPASRPQVQQQRPSSSSSGNSGSSSSRGSSGGSSSSGRPTRGGN</sequence>
<feature type="region of interest" description="Disordered" evidence="1">
    <location>
        <begin position="192"/>
        <end position="312"/>
    </location>
</feature>
<feature type="signal peptide" evidence="2">
    <location>
        <begin position="1"/>
        <end position="27"/>
    </location>
</feature>
<proteinExistence type="predicted"/>
<keyword evidence="4" id="KW-1185">Reference proteome</keyword>
<evidence type="ECO:0000313" key="3">
    <source>
        <dbReference type="EMBL" id="MEE1885298.1"/>
    </source>
</evidence>
<accession>A0ABU7H1U5</accession>
<gene>
    <name evidence="3" type="ORF">VRU49_07680</name>
</gene>
<evidence type="ECO:0000256" key="1">
    <source>
        <dbReference type="SAM" id="MobiDB-lite"/>
    </source>
</evidence>
<evidence type="ECO:0000256" key="2">
    <source>
        <dbReference type="SAM" id="SignalP"/>
    </source>
</evidence>
<keyword evidence="2" id="KW-0732">Signal</keyword>